<dbReference type="EMBL" id="JACHND010000001">
    <property type="protein sequence ID" value="MBB4705316.1"/>
    <property type="molecule type" value="Genomic_DNA"/>
</dbReference>
<gene>
    <name evidence="3" type="ORF">BJ982_006860</name>
</gene>
<evidence type="ECO:0000313" key="4">
    <source>
        <dbReference type="Proteomes" id="UP000542210"/>
    </source>
</evidence>
<dbReference type="AlphaFoldDB" id="A0A7W7DET6"/>
<organism evidence="3 4">
    <name type="scientific">Sphaerisporangium siamense</name>
    <dbReference type="NCBI Taxonomy" id="795645"/>
    <lineage>
        <taxon>Bacteria</taxon>
        <taxon>Bacillati</taxon>
        <taxon>Actinomycetota</taxon>
        <taxon>Actinomycetes</taxon>
        <taxon>Streptosporangiales</taxon>
        <taxon>Streptosporangiaceae</taxon>
        <taxon>Sphaerisporangium</taxon>
    </lineage>
</organism>
<accession>A0A7W7DET6</accession>
<proteinExistence type="predicted"/>
<protein>
    <submittedName>
        <fullName evidence="3">Putative transcriptional regulator</fullName>
    </submittedName>
</protein>
<feature type="region of interest" description="Disordered" evidence="1">
    <location>
        <begin position="142"/>
        <end position="164"/>
    </location>
</feature>
<reference evidence="3 4" key="1">
    <citation type="submission" date="2020-08" db="EMBL/GenBank/DDBJ databases">
        <title>Sequencing the genomes of 1000 actinobacteria strains.</title>
        <authorList>
            <person name="Klenk H.-P."/>
        </authorList>
    </citation>
    <scope>NUCLEOTIDE SEQUENCE [LARGE SCALE GENOMIC DNA]</scope>
    <source>
        <strain evidence="3 4">DSM 45784</strain>
    </source>
</reference>
<evidence type="ECO:0000313" key="3">
    <source>
        <dbReference type="EMBL" id="MBB4705316.1"/>
    </source>
</evidence>
<feature type="domain" description="Putative adhesin Stv" evidence="2">
    <location>
        <begin position="250"/>
        <end position="350"/>
    </location>
</feature>
<evidence type="ECO:0000256" key="1">
    <source>
        <dbReference type="SAM" id="MobiDB-lite"/>
    </source>
</evidence>
<feature type="compositionally biased region" description="Basic and acidic residues" evidence="1">
    <location>
        <begin position="149"/>
        <end position="162"/>
    </location>
</feature>
<name>A0A7W7DET6_9ACTN</name>
<dbReference type="Proteomes" id="UP000542210">
    <property type="component" value="Unassembled WGS sequence"/>
</dbReference>
<evidence type="ECO:0000259" key="2">
    <source>
        <dbReference type="Pfam" id="PF21527"/>
    </source>
</evidence>
<dbReference type="InterPro" id="IPR049002">
    <property type="entry name" value="Stv"/>
</dbReference>
<sequence length="352" mass="38947">MVQEGLFDEVERAAIPEPVLMALHAEFFDLIWQGLKTHEFRRRFLEGRPTRWSVYLNAPVSPLAAVIDWGPAAVDVPERISAIAEEARMGNGVSVLEYVKDLERAYAIPILRVVEYPGMSADELRQVLGRLYRRRAMPGSTSIRSCCPRARESPRTPPKEQVKPVAVEGSVVGHPVPYHRIDHLGEVRPGVVDPAVQPPGPRLRAHLLQGVLADRRGKGRWTTPEFVDTYMPDFRLPRKVDHSAAGNRRTGHGEYRVGSGETIVPEGTSVYVYAEHGGKIPDIVGLGIETGTGRKPVRIYGPGESIPNYTLKPPVGLTIRQGSHTVDTATSLSELLKRKMGACHWAACQEVR</sequence>
<keyword evidence="4" id="KW-1185">Reference proteome</keyword>
<comment type="caution">
    <text evidence="3">The sequence shown here is derived from an EMBL/GenBank/DDBJ whole genome shotgun (WGS) entry which is preliminary data.</text>
</comment>
<dbReference type="Pfam" id="PF21527">
    <property type="entry name" value="Stv"/>
    <property type="match status" value="1"/>
</dbReference>